<protein>
    <submittedName>
        <fullName evidence="2">Nucleoside-diphosphate-sugar epimerase</fullName>
    </submittedName>
</protein>
<evidence type="ECO:0000313" key="2">
    <source>
        <dbReference type="EMBL" id="PSL28433.1"/>
    </source>
</evidence>
<dbReference type="PANTHER" id="PTHR43245:SF23">
    <property type="entry name" value="NAD(P)-BINDING DOMAIN-CONTAINING PROTEIN"/>
    <property type="match status" value="1"/>
</dbReference>
<dbReference type="RefSeq" id="WP_106595904.1">
    <property type="nucleotide sequence ID" value="NZ_PYAS01000006.1"/>
</dbReference>
<name>A0A2P8G384_9BACT</name>
<dbReference type="InterPro" id="IPR050177">
    <property type="entry name" value="Lipid_A_modif_metabolic_enz"/>
</dbReference>
<accession>A0A2P8G384</accession>
<dbReference type="Gene3D" id="3.40.50.720">
    <property type="entry name" value="NAD(P)-binding Rossmann-like Domain"/>
    <property type="match status" value="1"/>
</dbReference>
<dbReference type="Proteomes" id="UP000241964">
    <property type="component" value="Unassembled WGS sequence"/>
</dbReference>
<feature type="domain" description="NAD-dependent epimerase/dehydratase" evidence="1">
    <location>
        <begin position="9"/>
        <end position="246"/>
    </location>
</feature>
<dbReference type="SUPFAM" id="SSF51735">
    <property type="entry name" value="NAD(P)-binding Rossmann-fold domains"/>
    <property type="match status" value="1"/>
</dbReference>
<keyword evidence="3" id="KW-1185">Reference proteome</keyword>
<dbReference type="OrthoDB" id="9801785at2"/>
<dbReference type="InterPro" id="IPR001509">
    <property type="entry name" value="Epimerase_deHydtase"/>
</dbReference>
<dbReference type="PANTHER" id="PTHR43245">
    <property type="entry name" value="BIFUNCTIONAL POLYMYXIN RESISTANCE PROTEIN ARNA"/>
    <property type="match status" value="1"/>
</dbReference>
<dbReference type="EMBL" id="PYAS01000006">
    <property type="protein sequence ID" value="PSL28433.1"/>
    <property type="molecule type" value="Genomic_DNA"/>
</dbReference>
<comment type="caution">
    <text evidence="2">The sequence shown here is derived from an EMBL/GenBank/DDBJ whole genome shotgun (WGS) entry which is preliminary data.</text>
</comment>
<dbReference type="AlphaFoldDB" id="A0A2P8G384"/>
<dbReference type="Pfam" id="PF01370">
    <property type="entry name" value="Epimerase"/>
    <property type="match status" value="1"/>
</dbReference>
<reference evidence="2 3" key="1">
    <citation type="submission" date="2018-03" db="EMBL/GenBank/DDBJ databases">
        <title>Genomic Encyclopedia of Archaeal and Bacterial Type Strains, Phase II (KMG-II): from individual species to whole genera.</title>
        <authorList>
            <person name="Goeker M."/>
        </authorList>
    </citation>
    <scope>NUCLEOTIDE SEQUENCE [LARGE SCALE GENOMIC DNA]</scope>
    <source>
        <strain evidence="2 3">DSM 29057</strain>
    </source>
</reference>
<organism evidence="2 3">
    <name type="scientific">Dyadobacter jiangsuensis</name>
    <dbReference type="NCBI Taxonomy" id="1591085"/>
    <lineage>
        <taxon>Bacteria</taxon>
        <taxon>Pseudomonadati</taxon>
        <taxon>Bacteroidota</taxon>
        <taxon>Cytophagia</taxon>
        <taxon>Cytophagales</taxon>
        <taxon>Spirosomataceae</taxon>
        <taxon>Dyadobacter</taxon>
    </lineage>
</organism>
<gene>
    <name evidence="2" type="ORF">CLV60_10636</name>
</gene>
<evidence type="ECO:0000259" key="1">
    <source>
        <dbReference type="Pfam" id="PF01370"/>
    </source>
</evidence>
<sequence length="328" mass="36629">MINQQAKTVLITGGAGYIGSELVRILLEDQFRVVVLDNLSFGGESLLSFWGNPAFRFIKSDLRNDNDIKAALSGVHYVCHLAAIVGEPPCKKYPDLALEVNWHASVRLYELCEEAGVERFVFASTCSNYGKMALADALLDETAELNPISLYSETKVNFEKYLLAQPDSTITRTILRFSTVYGISPRPRFDLTVNEFTRDAALGKPLLIYGENFWRPYCHVSDLARSVKMALTADKEKVNGEAFNVGDTSQNYTKKMLAAEICQVIPSLEVNYHPVVTDPRDYKVNCDKIKKVLGFAITKTVPMGIREIASLLHEQVISDPMNARYGNI</sequence>
<proteinExistence type="predicted"/>
<evidence type="ECO:0000313" key="3">
    <source>
        <dbReference type="Proteomes" id="UP000241964"/>
    </source>
</evidence>
<dbReference type="InterPro" id="IPR036291">
    <property type="entry name" value="NAD(P)-bd_dom_sf"/>
</dbReference>